<dbReference type="GO" id="GO:0016887">
    <property type="term" value="F:ATP hydrolysis activity"/>
    <property type="evidence" value="ECO:0007669"/>
    <property type="project" value="InterPro"/>
</dbReference>
<dbReference type="InterPro" id="IPR017871">
    <property type="entry name" value="ABC_transporter-like_CS"/>
</dbReference>
<dbReference type="InterPro" id="IPR003439">
    <property type="entry name" value="ABC_transporter-like_ATP-bd"/>
</dbReference>
<dbReference type="InterPro" id="IPR003593">
    <property type="entry name" value="AAA+_ATPase"/>
</dbReference>
<proteinExistence type="predicted"/>
<dbReference type="GO" id="GO:0005524">
    <property type="term" value="F:ATP binding"/>
    <property type="evidence" value="ECO:0007669"/>
    <property type="project" value="UniProtKB-KW"/>
</dbReference>
<name>A0A1T4K1C5_9FIRM</name>
<reference evidence="6" key="1">
    <citation type="submission" date="2017-02" db="EMBL/GenBank/DDBJ databases">
        <authorList>
            <person name="Varghese N."/>
            <person name="Submissions S."/>
        </authorList>
    </citation>
    <scope>NUCLEOTIDE SEQUENCE [LARGE SCALE GENOMIC DNA]</scope>
    <source>
        <strain evidence="6">ATCC BAA-73</strain>
    </source>
</reference>
<dbReference type="PANTHER" id="PTHR42794:SF2">
    <property type="entry name" value="ABC TRANSPORTER ATP-BINDING PROTEIN"/>
    <property type="match status" value="1"/>
</dbReference>
<dbReference type="AlphaFoldDB" id="A0A1T4K1C5"/>
<dbReference type="CDD" id="cd03214">
    <property type="entry name" value="ABC_Iron-Siderophores_B12_Hemin"/>
    <property type="match status" value="1"/>
</dbReference>
<keyword evidence="1" id="KW-0813">Transport</keyword>
<evidence type="ECO:0000313" key="5">
    <source>
        <dbReference type="EMBL" id="SJZ36107.1"/>
    </source>
</evidence>
<dbReference type="PROSITE" id="PS00211">
    <property type="entry name" value="ABC_TRANSPORTER_1"/>
    <property type="match status" value="1"/>
</dbReference>
<evidence type="ECO:0000259" key="4">
    <source>
        <dbReference type="PROSITE" id="PS50893"/>
    </source>
</evidence>
<dbReference type="PANTHER" id="PTHR42794">
    <property type="entry name" value="HEMIN IMPORT ATP-BINDING PROTEIN HMUV"/>
    <property type="match status" value="1"/>
</dbReference>
<dbReference type="Proteomes" id="UP000190625">
    <property type="component" value="Unassembled WGS sequence"/>
</dbReference>
<evidence type="ECO:0000256" key="1">
    <source>
        <dbReference type="ARBA" id="ARBA00022448"/>
    </source>
</evidence>
<feature type="domain" description="ABC transporter" evidence="4">
    <location>
        <begin position="5"/>
        <end position="241"/>
    </location>
</feature>
<dbReference type="SUPFAM" id="SSF52540">
    <property type="entry name" value="P-loop containing nucleoside triphosphate hydrolases"/>
    <property type="match status" value="1"/>
</dbReference>
<accession>A0A1T4K1C5</accession>
<dbReference type="InterPro" id="IPR027417">
    <property type="entry name" value="P-loop_NTPase"/>
</dbReference>
<dbReference type="PROSITE" id="PS50893">
    <property type="entry name" value="ABC_TRANSPORTER_2"/>
    <property type="match status" value="1"/>
</dbReference>
<keyword evidence="2" id="KW-0547">Nucleotide-binding</keyword>
<dbReference type="NCBIfam" id="NF010068">
    <property type="entry name" value="PRK13548.1"/>
    <property type="match status" value="1"/>
</dbReference>
<dbReference type="OrthoDB" id="9799337at2"/>
<keyword evidence="6" id="KW-1185">Reference proteome</keyword>
<evidence type="ECO:0000256" key="2">
    <source>
        <dbReference type="ARBA" id="ARBA00022741"/>
    </source>
</evidence>
<sequence>MAIKLAVDNLSYKYDQLKILDKVNFAIKEGEFIGLIGPNGSGKSTLLKNVNSILKPDDGKVYLDNFDLQELRKKKLAKKLAVVPQNTNVSFDFTVKEVVLMGRAPYIGRFKGETEEDYMIAKEAMKLTNTLQLADRPINQLSGGERQRVIIARSLAQEPEVLLLDEPTSNLDINYQLEIMNLLKELNRKQELTILIVIHDLNLASEYCDKLLLLNEGNIYKFGTPEEVITTENIEKVYGSKVIVKKHYPSNKPYVTILENNYIPTEKLDHKVHVICGGGTGRELIGDLVEQGYQVSCGVVNEHDSDWEVAKSFDVEIIDEEPFAAISQDSYQANLDRIKKVNTVVLTEIPFGSGNLLNLKAALWAVENDKKVIIINQQKLSNRDYTGGKGKSLFKEILKRGGIEVNDSYGVLDKINQYKDIEGEE</sequence>
<protein>
    <submittedName>
        <fullName evidence="5">Iron complex transport system ATP-binding protein</fullName>
    </submittedName>
</protein>
<gene>
    <name evidence="5" type="ORF">SAMN02745118_00546</name>
</gene>
<dbReference type="Gene3D" id="3.40.50.300">
    <property type="entry name" value="P-loop containing nucleotide triphosphate hydrolases"/>
    <property type="match status" value="1"/>
</dbReference>
<dbReference type="SMART" id="SM00382">
    <property type="entry name" value="AAA"/>
    <property type="match status" value="1"/>
</dbReference>
<keyword evidence="3 5" id="KW-0067">ATP-binding</keyword>
<evidence type="ECO:0000256" key="3">
    <source>
        <dbReference type="ARBA" id="ARBA00022840"/>
    </source>
</evidence>
<dbReference type="STRING" id="142842.SAMN02745118_00546"/>
<organism evidence="5 6">
    <name type="scientific">Selenihalanaerobacter shriftii</name>
    <dbReference type="NCBI Taxonomy" id="142842"/>
    <lineage>
        <taxon>Bacteria</taxon>
        <taxon>Bacillati</taxon>
        <taxon>Bacillota</taxon>
        <taxon>Clostridia</taxon>
        <taxon>Halanaerobiales</taxon>
        <taxon>Halobacteroidaceae</taxon>
        <taxon>Selenihalanaerobacter</taxon>
    </lineage>
</organism>
<dbReference type="FunFam" id="3.40.50.300:FF:000134">
    <property type="entry name" value="Iron-enterobactin ABC transporter ATP-binding protein"/>
    <property type="match status" value="1"/>
</dbReference>
<dbReference type="EMBL" id="FUWM01000005">
    <property type="protein sequence ID" value="SJZ36107.1"/>
    <property type="molecule type" value="Genomic_DNA"/>
</dbReference>
<evidence type="ECO:0000313" key="6">
    <source>
        <dbReference type="Proteomes" id="UP000190625"/>
    </source>
</evidence>
<dbReference type="RefSeq" id="WP_078809054.1">
    <property type="nucleotide sequence ID" value="NZ_FUWM01000005.1"/>
</dbReference>
<dbReference type="Pfam" id="PF00005">
    <property type="entry name" value="ABC_tran"/>
    <property type="match status" value="1"/>
</dbReference>